<reference evidence="16" key="1">
    <citation type="submission" date="2020-05" db="UniProtKB">
        <authorList>
            <consortium name="EnsemblMetazoa"/>
        </authorList>
    </citation>
    <scope>IDENTIFICATION</scope>
    <source>
        <strain evidence="16">Aabys</strain>
    </source>
</reference>
<dbReference type="OrthoDB" id="2789670at2759"/>
<keyword evidence="6 13" id="KW-0479">Metal-binding</keyword>
<keyword evidence="10 13" id="KW-0408">Iron</keyword>
<comment type="subcellular location">
    <subcellularLocation>
        <location evidence="3">Endoplasmic reticulum membrane</location>
        <topology evidence="3">Peripheral membrane protein</topology>
    </subcellularLocation>
    <subcellularLocation>
        <location evidence="2">Microsome membrane</location>
        <topology evidence="2">Peripheral membrane protein</topology>
    </subcellularLocation>
</comment>
<dbReference type="Pfam" id="PF00067">
    <property type="entry name" value="p450"/>
    <property type="match status" value="1"/>
</dbReference>
<evidence type="ECO:0000256" key="5">
    <source>
        <dbReference type="ARBA" id="ARBA00022617"/>
    </source>
</evidence>
<accession>A0A1I8MDG2</accession>
<dbReference type="PANTHER" id="PTHR24292:SF100">
    <property type="entry name" value="CYTOCHROME P450 6A16, ISOFORM B-RELATED"/>
    <property type="match status" value="1"/>
</dbReference>
<dbReference type="RefSeq" id="XP_005190529.2">
    <property type="nucleotide sequence ID" value="XM_005190472.4"/>
</dbReference>
<gene>
    <name evidence="16" type="primary">101892931</name>
</gene>
<dbReference type="VEuPathDB" id="VectorBase:MDOA003763"/>
<dbReference type="PROSITE" id="PS00086">
    <property type="entry name" value="CYTOCHROME_P450"/>
    <property type="match status" value="1"/>
</dbReference>
<evidence type="ECO:0000256" key="3">
    <source>
        <dbReference type="ARBA" id="ARBA00004406"/>
    </source>
</evidence>
<dbReference type="GO" id="GO:0020037">
    <property type="term" value="F:heme binding"/>
    <property type="evidence" value="ECO:0007669"/>
    <property type="project" value="InterPro"/>
</dbReference>
<evidence type="ECO:0000256" key="12">
    <source>
        <dbReference type="ARBA" id="ARBA00023136"/>
    </source>
</evidence>
<evidence type="ECO:0000256" key="15">
    <source>
        <dbReference type="SAM" id="SignalP"/>
    </source>
</evidence>
<evidence type="ECO:0000256" key="2">
    <source>
        <dbReference type="ARBA" id="ARBA00004174"/>
    </source>
</evidence>
<keyword evidence="7" id="KW-0256">Endoplasmic reticulum</keyword>
<dbReference type="GO" id="GO:0004497">
    <property type="term" value="F:monooxygenase activity"/>
    <property type="evidence" value="ECO:0007669"/>
    <property type="project" value="UniProtKB-KW"/>
</dbReference>
<evidence type="ECO:0008006" key="17">
    <source>
        <dbReference type="Google" id="ProtNLM"/>
    </source>
</evidence>
<evidence type="ECO:0000256" key="7">
    <source>
        <dbReference type="ARBA" id="ARBA00022824"/>
    </source>
</evidence>
<dbReference type="InterPro" id="IPR002401">
    <property type="entry name" value="Cyt_P450_E_grp-I"/>
</dbReference>
<dbReference type="VEuPathDB" id="VectorBase:MDOMA2_017358"/>
<evidence type="ECO:0000256" key="1">
    <source>
        <dbReference type="ARBA" id="ARBA00001971"/>
    </source>
</evidence>
<sequence length="503" mass="58582">MWELVLLSLVLLIALAIQHIREHYKYWQHLGIPCGETSWIFGSMVGVVTKRSFFELWLEYYNRYKGSGPFAGFFWFFKRAVFVMDPWLIKQILIKDFDKFMDRGLFYNEIDDPLSAHLFSMHGQKWRNLRNKLSPTFTSGKMRTMFPTVVQVGHELLDVLGEDIEKSDEIEIRSLMARYTTDVIGYCAFGIECCSLKDPQQLFYIMSKRALLENNLGSLGVAFRGSFPKLARRLHMKDTVADVENFFLGTVRETLRYREENSIQRSDFMNLLLELKNNRVIKNETGDEFVNLTFNEIAAQAFLFLVAGSETSSNTMVFALYELALHQEVQDRARAEVQRIFEACNGEMVYETMSQMKYLKQVIDETLRLHTPLPVLNRHALEDFPVPGHPKYVIRKDMPVIIPAICLHRDEQYYPNPDVFNPDNFTPEQVALRDPVLYLPFGDGPRNCIGLRFAKMQMMVGLSLLLSKFKFTICERTPVPMKYDKENFMLTPEKDLYLQVSKI</sequence>
<keyword evidence="11 14" id="KW-0503">Monooxygenase</keyword>
<dbReference type="EnsemblMetazoa" id="MDOA003763-RA">
    <property type="protein sequence ID" value="MDOA003763-PA"/>
    <property type="gene ID" value="MDOA003763"/>
</dbReference>
<evidence type="ECO:0000256" key="9">
    <source>
        <dbReference type="ARBA" id="ARBA00023002"/>
    </source>
</evidence>
<keyword evidence="15" id="KW-0732">Signal</keyword>
<evidence type="ECO:0000256" key="4">
    <source>
        <dbReference type="ARBA" id="ARBA00010617"/>
    </source>
</evidence>
<feature type="chain" id="PRO_5044560210" description="Cytochrome P450" evidence="15">
    <location>
        <begin position="17"/>
        <end position="503"/>
    </location>
</feature>
<evidence type="ECO:0000256" key="13">
    <source>
        <dbReference type="PIRSR" id="PIRSR602401-1"/>
    </source>
</evidence>
<dbReference type="CDD" id="cd11056">
    <property type="entry name" value="CYP6-like"/>
    <property type="match status" value="1"/>
</dbReference>
<feature type="binding site" description="axial binding residue" evidence="13">
    <location>
        <position position="448"/>
    </location>
    <ligand>
        <name>heme</name>
        <dbReference type="ChEBI" id="CHEBI:30413"/>
    </ligand>
    <ligandPart>
        <name>Fe</name>
        <dbReference type="ChEBI" id="CHEBI:18248"/>
    </ligandPart>
</feature>
<evidence type="ECO:0000313" key="16">
    <source>
        <dbReference type="EnsemblMetazoa" id="MDOA003763-PA"/>
    </source>
</evidence>
<name>A0A1I8MDG2_MUSDO</name>
<dbReference type="PANTHER" id="PTHR24292">
    <property type="entry name" value="CYTOCHROME P450"/>
    <property type="match status" value="1"/>
</dbReference>
<keyword evidence="5 13" id="KW-0349">Heme</keyword>
<comment type="similarity">
    <text evidence="4 14">Belongs to the cytochrome P450 family.</text>
</comment>
<evidence type="ECO:0000256" key="10">
    <source>
        <dbReference type="ARBA" id="ARBA00023004"/>
    </source>
</evidence>
<comment type="cofactor">
    <cofactor evidence="1 13">
        <name>heme</name>
        <dbReference type="ChEBI" id="CHEBI:30413"/>
    </cofactor>
</comment>
<dbReference type="FunFam" id="1.10.630.10:FF:000042">
    <property type="entry name" value="Cytochrome P450"/>
    <property type="match status" value="1"/>
</dbReference>
<dbReference type="GO" id="GO:0005789">
    <property type="term" value="C:endoplasmic reticulum membrane"/>
    <property type="evidence" value="ECO:0007669"/>
    <property type="project" value="UniProtKB-SubCell"/>
</dbReference>
<dbReference type="InterPro" id="IPR036396">
    <property type="entry name" value="Cyt_P450_sf"/>
</dbReference>
<evidence type="ECO:0000256" key="6">
    <source>
        <dbReference type="ARBA" id="ARBA00022723"/>
    </source>
</evidence>
<keyword evidence="9 14" id="KW-0560">Oxidoreductase</keyword>
<protein>
    <recommendedName>
        <fullName evidence="17">Cytochrome P450</fullName>
    </recommendedName>
</protein>
<dbReference type="InterPro" id="IPR050476">
    <property type="entry name" value="Insect_CytP450_Detox"/>
</dbReference>
<keyword evidence="12" id="KW-0472">Membrane</keyword>
<evidence type="ECO:0000256" key="14">
    <source>
        <dbReference type="RuleBase" id="RU000461"/>
    </source>
</evidence>
<dbReference type="PRINTS" id="PR00463">
    <property type="entry name" value="EP450I"/>
</dbReference>
<dbReference type="Gene3D" id="1.10.630.10">
    <property type="entry name" value="Cytochrome P450"/>
    <property type="match status" value="1"/>
</dbReference>
<dbReference type="InterPro" id="IPR017972">
    <property type="entry name" value="Cyt_P450_CS"/>
</dbReference>
<dbReference type="PRINTS" id="PR00385">
    <property type="entry name" value="P450"/>
</dbReference>
<evidence type="ECO:0000256" key="11">
    <source>
        <dbReference type="ARBA" id="ARBA00023033"/>
    </source>
</evidence>
<keyword evidence="8" id="KW-0492">Microsome</keyword>
<dbReference type="GO" id="GO:0016705">
    <property type="term" value="F:oxidoreductase activity, acting on paired donors, with incorporation or reduction of molecular oxygen"/>
    <property type="evidence" value="ECO:0007669"/>
    <property type="project" value="InterPro"/>
</dbReference>
<dbReference type="GO" id="GO:0005506">
    <property type="term" value="F:iron ion binding"/>
    <property type="evidence" value="ECO:0007669"/>
    <property type="project" value="InterPro"/>
</dbReference>
<organism evidence="16">
    <name type="scientific">Musca domestica</name>
    <name type="common">House fly</name>
    <dbReference type="NCBI Taxonomy" id="7370"/>
    <lineage>
        <taxon>Eukaryota</taxon>
        <taxon>Metazoa</taxon>
        <taxon>Ecdysozoa</taxon>
        <taxon>Arthropoda</taxon>
        <taxon>Hexapoda</taxon>
        <taxon>Insecta</taxon>
        <taxon>Pterygota</taxon>
        <taxon>Neoptera</taxon>
        <taxon>Endopterygota</taxon>
        <taxon>Diptera</taxon>
        <taxon>Brachycera</taxon>
        <taxon>Muscomorpha</taxon>
        <taxon>Muscoidea</taxon>
        <taxon>Muscidae</taxon>
        <taxon>Musca</taxon>
    </lineage>
</organism>
<dbReference type="KEGG" id="mde:101892931"/>
<feature type="signal peptide" evidence="15">
    <location>
        <begin position="1"/>
        <end position="16"/>
    </location>
</feature>
<dbReference type="SUPFAM" id="SSF48264">
    <property type="entry name" value="Cytochrome P450"/>
    <property type="match status" value="1"/>
</dbReference>
<dbReference type="InterPro" id="IPR001128">
    <property type="entry name" value="Cyt_P450"/>
</dbReference>
<evidence type="ECO:0000256" key="8">
    <source>
        <dbReference type="ARBA" id="ARBA00022848"/>
    </source>
</evidence>
<proteinExistence type="inferred from homology"/>
<dbReference type="AlphaFoldDB" id="A0A1I8MDG2"/>
<dbReference type="eggNOG" id="KOG0158">
    <property type="taxonomic scope" value="Eukaryota"/>
</dbReference>